<dbReference type="GO" id="GO:0071949">
    <property type="term" value="F:FAD binding"/>
    <property type="evidence" value="ECO:0007669"/>
    <property type="project" value="TreeGrafter"/>
</dbReference>
<dbReference type="GO" id="GO:0003677">
    <property type="term" value="F:DNA binding"/>
    <property type="evidence" value="ECO:0007669"/>
    <property type="project" value="TreeGrafter"/>
</dbReference>
<dbReference type="Gene3D" id="3.40.50.620">
    <property type="entry name" value="HUPs"/>
    <property type="match status" value="1"/>
</dbReference>
<keyword evidence="3" id="KW-0274">FAD</keyword>
<accession>A0A6C0HUJ9</accession>
<protein>
    <recommendedName>
        <fullName evidence="5">Photolyase/cryptochrome alpha/beta domain-containing protein</fullName>
    </recommendedName>
</protein>
<feature type="domain" description="Photolyase/cryptochrome alpha/beta" evidence="5">
    <location>
        <begin position="1"/>
        <end position="131"/>
    </location>
</feature>
<dbReference type="PANTHER" id="PTHR11455:SF9">
    <property type="entry name" value="CRYPTOCHROME CIRCADIAN CLOCK 5 ISOFORM X1"/>
    <property type="match status" value="1"/>
</dbReference>
<dbReference type="InterPro" id="IPR036134">
    <property type="entry name" value="Crypto/Photolyase_FAD-like_sf"/>
</dbReference>
<dbReference type="InterPro" id="IPR006050">
    <property type="entry name" value="DNA_photolyase_N"/>
</dbReference>
<evidence type="ECO:0000256" key="3">
    <source>
        <dbReference type="ARBA" id="ARBA00022827"/>
    </source>
</evidence>
<evidence type="ECO:0000256" key="2">
    <source>
        <dbReference type="ARBA" id="ARBA00022630"/>
    </source>
</evidence>
<dbReference type="GO" id="GO:0006139">
    <property type="term" value="P:nucleobase-containing compound metabolic process"/>
    <property type="evidence" value="ECO:0007669"/>
    <property type="project" value="UniProtKB-ARBA"/>
</dbReference>
<evidence type="ECO:0000256" key="4">
    <source>
        <dbReference type="ARBA" id="ARBA00022991"/>
    </source>
</evidence>
<dbReference type="Pfam" id="PF03441">
    <property type="entry name" value="FAD_binding_7"/>
    <property type="match status" value="1"/>
</dbReference>
<dbReference type="InterPro" id="IPR002081">
    <property type="entry name" value="Cryptochrome/DNA_photolyase_1"/>
</dbReference>
<dbReference type="SUPFAM" id="SSF48173">
    <property type="entry name" value="Cryptochrome/photolyase FAD-binding domain"/>
    <property type="match status" value="1"/>
</dbReference>
<dbReference type="PROSITE" id="PS00691">
    <property type="entry name" value="DNA_PHOTOLYASES_1_2"/>
    <property type="match status" value="1"/>
</dbReference>
<dbReference type="Pfam" id="PF00875">
    <property type="entry name" value="DNA_photolyase"/>
    <property type="match status" value="1"/>
</dbReference>
<sequence length="458" mass="54753">MSIFIFRRDFRIKDNTALNAALNEAHNNSTKIYPIFIFTPEQIDNKVNSYKSNNSVQFMIESLLELSKEIKITFCYGYIDNVLNDIIKHNKIDSIYTNTDYTPYSVKREKLVEKICKHHNIKHNYYHDITLFEPNTIKTISNTVYQKFTPFYRYVINEKVREPVSKSNNLNIISTPRTKYSISKNKLNKFYKENKDIHVHGGRNNALKILHNINNHKNYEKNRNIMHLSTTNLSAYLKFGCVSIREAFHYFVRKFGKKHALVRQFIWREFYYHLGYGFIDRFGKSLKIKYDKIKWVNSASLFKKWKEGKTGFPIVDACMNQINKTGYMHNRGRLIVSSFLIKNLMIDWRYGEKYFAKNLVDYDVLVNQGNWQWTSGSGADSQPYFRVFNPSRQSERYDIDALYIKKWLPQLKDIEPKHLHNWETYHEQYNLKEINYWKPIVNYSDSKKKGISLYKKYL</sequence>
<keyword evidence="4" id="KW-0157">Chromophore</keyword>
<dbReference type="AlphaFoldDB" id="A0A6C0HUJ9"/>
<dbReference type="PANTHER" id="PTHR11455">
    <property type="entry name" value="CRYPTOCHROME"/>
    <property type="match status" value="1"/>
</dbReference>
<name>A0A6C0HUJ9_9ZZZZ</name>
<dbReference type="InterPro" id="IPR036155">
    <property type="entry name" value="Crypto/Photolyase_N_sf"/>
</dbReference>
<evidence type="ECO:0000259" key="5">
    <source>
        <dbReference type="PROSITE" id="PS51645"/>
    </source>
</evidence>
<dbReference type="GO" id="GO:0006950">
    <property type="term" value="P:response to stress"/>
    <property type="evidence" value="ECO:0007669"/>
    <property type="project" value="UniProtKB-ARBA"/>
</dbReference>
<evidence type="ECO:0000313" key="6">
    <source>
        <dbReference type="EMBL" id="QHT84418.1"/>
    </source>
</evidence>
<dbReference type="SUPFAM" id="SSF52425">
    <property type="entry name" value="Cryptochrome/photolyase, N-terminal domain"/>
    <property type="match status" value="1"/>
</dbReference>
<dbReference type="PROSITE" id="PS51645">
    <property type="entry name" value="PHR_CRY_ALPHA_BETA"/>
    <property type="match status" value="1"/>
</dbReference>
<dbReference type="InterPro" id="IPR005101">
    <property type="entry name" value="Cryptochr/Photolyase_FAD-bd"/>
</dbReference>
<dbReference type="PRINTS" id="PR00147">
    <property type="entry name" value="DNAPHOTLYASE"/>
</dbReference>
<comment type="cofactor">
    <cofactor evidence="1">
        <name>FAD</name>
        <dbReference type="ChEBI" id="CHEBI:57692"/>
    </cofactor>
</comment>
<keyword evidence="2" id="KW-0285">Flavoprotein</keyword>
<dbReference type="InterPro" id="IPR018394">
    <property type="entry name" value="DNA_photolyase_1_CS_C"/>
</dbReference>
<dbReference type="InterPro" id="IPR014729">
    <property type="entry name" value="Rossmann-like_a/b/a_fold"/>
</dbReference>
<evidence type="ECO:0000256" key="1">
    <source>
        <dbReference type="ARBA" id="ARBA00001974"/>
    </source>
</evidence>
<organism evidence="6">
    <name type="scientific">viral metagenome</name>
    <dbReference type="NCBI Taxonomy" id="1070528"/>
    <lineage>
        <taxon>unclassified sequences</taxon>
        <taxon>metagenomes</taxon>
        <taxon>organismal metagenomes</taxon>
    </lineage>
</organism>
<dbReference type="Gene3D" id="1.25.40.80">
    <property type="match status" value="1"/>
</dbReference>
<dbReference type="EMBL" id="MN740017">
    <property type="protein sequence ID" value="QHT84418.1"/>
    <property type="molecule type" value="Genomic_DNA"/>
</dbReference>
<proteinExistence type="predicted"/>
<dbReference type="GO" id="GO:0003904">
    <property type="term" value="F:deoxyribodipyrimidine photo-lyase activity"/>
    <property type="evidence" value="ECO:0007669"/>
    <property type="project" value="TreeGrafter"/>
</dbReference>
<dbReference type="Gene3D" id="1.10.579.10">
    <property type="entry name" value="DNA Cyclobutane Dipyrimidine Photolyase, subunit A, domain 3"/>
    <property type="match status" value="1"/>
</dbReference>
<reference evidence="6" key="1">
    <citation type="journal article" date="2020" name="Nature">
        <title>Giant virus diversity and host interactions through global metagenomics.</title>
        <authorList>
            <person name="Schulz F."/>
            <person name="Roux S."/>
            <person name="Paez-Espino D."/>
            <person name="Jungbluth S."/>
            <person name="Walsh D.A."/>
            <person name="Denef V.J."/>
            <person name="McMahon K.D."/>
            <person name="Konstantinidis K.T."/>
            <person name="Eloe-Fadrosh E.A."/>
            <person name="Kyrpides N.C."/>
            <person name="Woyke T."/>
        </authorList>
    </citation>
    <scope>NUCLEOTIDE SEQUENCE</scope>
    <source>
        <strain evidence="6">GVMAG-M-3300023184-177</strain>
    </source>
</reference>